<dbReference type="PANTHER" id="PTHR42643">
    <property type="entry name" value="IONOTROPIC RECEPTOR 20A-RELATED"/>
    <property type="match status" value="1"/>
</dbReference>
<reference evidence="16 17" key="1">
    <citation type="submission" date="2015-04" db="EMBL/GenBank/DDBJ databases">
        <authorList>
            <person name="Syromyatnikov M.Y."/>
            <person name="Popov V.N."/>
        </authorList>
    </citation>
    <scope>NUCLEOTIDE SEQUENCE [LARGE SCALE GENOMIC DNA]</scope>
</reference>
<dbReference type="EMBL" id="CVRI01000064">
    <property type="protein sequence ID" value="CRL05323.1"/>
    <property type="molecule type" value="Genomic_DNA"/>
</dbReference>
<feature type="transmembrane region" description="Helical" evidence="12">
    <location>
        <begin position="352"/>
        <end position="375"/>
    </location>
</feature>
<evidence type="ECO:0000256" key="1">
    <source>
        <dbReference type="ARBA" id="ARBA00004651"/>
    </source>
</evidence>
<evidence type="ECO:0000256" key="10">
    <source>
        <dbReference type="ARBA" id="ARBA00023286"/>
    </source>
</evidence>
<keyword evidence="17" id="KW-1185">Reference proteome</keyword>
<keyword evidence="4 12" id="KW-0812">Transmembrane</keyword>
<evidence type="ECO:0000256" key="11">
    <source>
        <dbReference type="ARBA" id="ARBA00023303"/>
    </source>
</evidence>
<evidence type="ECO:0000313" key="17">
    <source>
        <dbReference type="Proteomes" id="UP000183832"/>
    </source>
</evidence>
<feature type="transmembrane region" description="Helical" evidence="12">
    <location>
        <begin position="411"/>
        <end position="431"/>
    </location>
</feature>
<evidence type="ECO:0000256" key="3">
    <source>
        <dbReference type="ARBA" id="ARBA00022475"/>
    </source>
</evidence>
<keyword evidence="13" id="KW-0732">Signal</keyword>
<evidence type="ECO:0000313" key="16">
    <source>
        <dbReference type="EMBL" id="CRL05323.1"/>
    </source>
</evidence>
<evidence type="ECO:0000259" key="14">
    <source>
        <dbReference type="Pfam" id="PF10613"/>
    </source>
</evidence>
<protein>
    <submittedName>
        <fullName evidence="16">CLUMA_CG018285, isoform A</fullName>
    </submittedName>
</protein>
<dbReference type="GO" id="GO:0005886">
    <property type="term" value="C:plasma membrane"/>
    <property type="evidence" value="ECO:0007669"/>
    <property type="project" value="UniProtKB-SubCell"/>
</dbReference>
<evidence type="ECO:0000256" key="8">
    <source>
        <dbReference type="ARBA" id="ARBA00023170"/>
    </source>
</evidence>
<evidence type="ECO:0000259" key="15">
    <source>
        <dbReference type="Pfam" id="PF24061"/>
    </source>
</evidence>
<feature type="domain" description="Putative ionotropic receptor ligand binding" evidence="15">
    <location>
        <begin position="24"/>
        <end position="220"/>
    </location>
</feature>
<dbReference type="OrthoDB" id="7739311at2759"/>
<gene>
    <name evidence="16" type="ORF">CLUMA_CG018285</name>
</gene>
<feature type="domain" description="Ionotropic glutamate receptor L-glutamate and glycine-binding" evidence="14">
    <location>
        <begin position="227"/>
        <end position="331"/>
    </location>
</feature>
<feature type="transmembrane region" description="Helical" evidence="12">
    <location>
        <begin position="387"/>
        <end position="405"/>
    </location>
</feature>
<dbReference type="Pfam" id="PF24061">
    <property type="entry name" value="LBD_receptor"/>
    <property type="match status" value="1"/>
</dbReference>
<dbReference type="InterPro" id="IPR052192">
    <property type="entry name" value="Insect_Ionotropic_Sensory_Rcpt"/>
</dbReference>
<dbReference type="InterPro" id="IPR056198">
    <property type="entry name" value="LBD_receptor"/>
</dbReference>
<name>A0A1J1IYG1_9DIPT</name>
<keyword evidence="5 12" id="KW-1133">Transmembrane helix</keyword>
<keyword evidence="3" id="KW-1003">Cell membrane</keyword>
<accession>A0A1J1IYG1</accession>
<dbReference type="Proteomes" id="UP000183832">
    <property type="component" value="Unassembled WGS sequence"/>
</dbReference>
<keyword evidence="6" id="KW-0406">Ion transport</keyword>
<evidence type="ECO:0000256" key="7">
    <source>
        <dbReference type="ARBA" id="ARBA00023136"/>
    </source>
</evidence>
<evidence type="ECO:0000256" key="12">
    <source>
        <dbReference type="SAM" id="Phobius"/>
    </source>
</evidence>
<dbReference type="InterPro" id="IPR019594">
    <property type="entry name" value="Glu/Gly-bd"/>
</dbReference>
<keyword evidence="7 12" id="KW-0472">Membrane</keyword>
<evidence type="ECO:0000256" key="2">
    <source>
        <dbReference type="ARBA" id="ARBA00022448"/>
    </source>
</evidence>
<feature type="transmembrane region" description="Helical" evidence="12">
    <location>
        <begin position="600"/>
        <end position="621"/>
    </location>
</feature>
<organism evidence="16 17">
    <name type="scientific">Clunio marinus</name>
    <dbReference type="NCBI Taxonomy" id="568069"/>
    <lineage>
        <taxon>Eukaryota</taxon>
        <taxon>Metazoa</taxon>
        <taxon>Ecdysozoa</taxon>
        <taxon>Arthropoda</taxon>
        <taxon>Hexapoda</taxon>
        <taxon>Insecta</taxon>
        <taxon>Pterygota</taxon>
        <taxon>Neoptera</taxon>
        <taxon>Endopterygota</taxon>
        <taxon>Diptera</taxon>
        <taxon>Nematocera</taxon>
        <taxon>Chironomoidea</taxon>
        <taxon>Chironomidae</taxon>
        <taxon>Clunio</taxon>
    </lineage>
</organism>
<keyword evidence="10" id="KW-1071">Ligand-gated ion channel</keyword>
<dbReference type="AlphaFoldDB" id="A0A1J1IYG1"/>
<keyword evidence="2" id="KW-0813">Transport</keyword>
<feature type="signal peptide" evidence="13">
    <location>
        <begin position="1"/>
        <end position="16"/>
    </location>
</feature>
<dbReference type="Gene3D" id="3.40.190.10">
    <property type="entry name" value="Periplasmic binding protein-like II"/>
    <property type="match status" value="1"/>
</dbReference>
<sequence>MWKKLYLFLLLHLTIGAFINFKIPNYSTALARAVIDLIDNYYATKSHTIHMFCTSIENESSSESHYVMNEVIRQIDKKVAIDVLENLNSINNGSILANKKHKNVDNVFFCNSQKSLFSLINNITTKTFEYDGSYAIVIIGYVGDIYEFMSEIFQNFWIKHIVNVNVLWKTSDDQNEEAFMFTFYPFHSSECGDTTPVQINTFHDDIWAFKAHAFPNKMKNLYGCPLQITLSHQFPFIYWKDGSLNGTIEDLEGVEADLLKVLSETMNFTSNLTMFDEEISWGEIYDNGTSTGPVQAVIEGKANFTMGFFTELPERDKYMKASHVYYTSELIFVVPPGKFYTPLEILLSPFQLTVWIFFFIAILLALLTIEVLSFLPLEVRNFVIGRNVKYAGLNVTAVVLGVPMHKLPTRNFAKTLLILFTFLCFIINNSYRGSLFKNMQKTLTKPPMASNEELFKTDFKFYIYYSDYLLIPELTHIIERSISLDDNEFNLKYDDVTNPDFKGALMSMKDYVKRRNKLKHRNGKTHLRSINDAIFQLNVVTYLNEESNLVHEMNEIILRLIDGGLIKEWAKRAFGEDIGSYPKDDTTEKALSIKHLMGSFYLLGSLLLLSTIIFIAEISIVKLKK</sequence>
<keyword evidence="8" id="KW-0675">Receptor</keyword>
<dbReference type="PANTHER" id="PTHR42643:SF30">
    <property type="entry name" value="IONOTROPIC RECEPTOR 40A-RELATED"/>
    <property type="match status" value="1"/>
</dbReference>
<keyword evidence="11" id="KW-0407">Ion channel</keyword>
<dbReference type="Pfam" id="PF10613">
    <property type="entry name" value="Lig_chan-Glu_bd"/>
    <property type="match status" value="1"/>
</dbReference>
<dbReference type="Gene3D" id="1.10.287.70">
    <property type="match status" value="1"/>
</dbReference>
<evidence type="ECO:0000256" key="6">
    <source>
        <dbReference type="ARBA" id="ARBA00023065"/>
    </source>
</evidence>
<dbReference type="GO" id="GO:0015276">
    <property type="term" value="F:ligand-gated monoatomic ion channel activity"/>
    <property type="evidence" value="ECO:0007669"/>
    <property type="project" value="InterPro"/>
</dbReference>
<feature type="chain" id="PRO_5012091335" evidence="13">
    <location>
        <begin position="17"/>
        <end position="625"/>
    </location>
</feature>
<dbReference type="STRING" id="568069.A0A1J1IYG1"/>
<keyword evidence="9" id="KW-0325">Glycoprotein</keyword>
<evidence type="ECO:0000256" key="13">
    <source>
        <dbReference type="SAM" id="SignalP"/>
    </source>
</evidence>
<dbReference type="SUPFAM" id="SSF53850">
    <property type="entry name" value="Periplasmic binding protein-like II"/>
    <property type="match status" value="1"/>
</dbReference>
<evidence type="ECO:0000256" key="9">
    <source>
        <dbReference type="ARBA" id="ARBA00023180"/>
    </source>
</evidence>
<comment type="subcellular location">
    <subcellularLocation>
        <location evidence="1">Cell membrane</location>
        <topology evidence="1">Multi-pass membrane protein</topology>
    </subcellularLocation>
</comment>
<proteinExistence type="predicted"/>
<evidence type="ECO:0000256" key="5">
    <source>
        <dbReference type="ARBA" id="ARBA00022989"/>
    </source>
</evidence>
<evidence type="ECO:0000256" key="4">
    <source>
        <dbReference type="ARBA" id="ARBA00022692"/>
    </source>
</evidence>